<sequence>MRKTHDPDMPDQAIKDSIDSTADAPLHYYYLSFMYAEKDAKGSIYVGLMEEKVTTHVITAAKNKMLKHYKNADPDTAALISASYLGLMKHSEFDPNWLGKLLE</sequence>
<protein>
    <submittedName>
        <fullName evidence="1">Uncharacterized protein</fullName>
    </submittedName>
</protein>
<comment type="caution">
    <text evidence="1">The sequence shown here is derived from an EMBL/GenBank/DDBJ whole genome shotgun (WGS) entry which is preliminary data.</text>
</comment>
<dbReference type="EMBL" id="JAXIVU010000002">
    <property type="protein sequence ID" value="MDY7218469.1"/>
    <property type="molecule type" value="Genomic_DNA"/>
</dbReference>
<accession>A0ABU5GNB4</accession>
<reference evidence="1 2" key="1">
    <citation type="submission" date="2023-12" db="EMBL/GenBank/DDBJ databases">
        <title>Denitrificimonas halotolerans sp. nov.,a novel species isolated from landfill leachate.</title>
        <authorList>
            <person name="Wang S."/>
        </authorList>
    </citation>
    <scope>NUCLEOTIDE SEQUENCE [LARGE SCALE GENOMIC DNA]</scope>
    <source>
        <strain evidence="1 2">JX-1</strain>
    </source>
</reference>
<keyword evidence="2" id="KW-1185">Reference proteome</keyword>
<organism evidence="1 2">
    <name type="scientific">Denitrificimonas halotolerans</name>
    <dbReference type="NCBI Taxonomy" id="3098930"/>
    <lineage>
        <taxon>Bacteria</taxon>
        <taxon>Pseudomonadati</taxon>
        <taxon>Pseudomonadota</taxon>
        <taxon>Gammaproteobacteria</taxon>
        <taxon>Pseudomonadales</taxon>
        <taxon>Pseudomonadaceae</taxon>
        <taxon>Denitrificimonas</taxon>
    </lineage>
</organism>
<proteinExistence type="predicted"/>
<name>A0ABU5GNB4_9GAMM</name>
<dbReference type="Proteomes" id="UP001294570">
    <property type="component" value="Unassembled WGS sequence"/>
</dbReference>
<evidence type="ECO:0000313" key="1">
    <source>
        <dbReference type="EMBL" id="MDY7218469.1"/>
    </source>
</evidence>
<dbReference type="RefSeq" id="WP_321552568.1">
    <property type="nucleotide sequence ID" value="NZ_JAXIVU010000002.1"/>
</dbReference>
<evidence type="ECO:0000313" key="2">
    <source>
        <dbReference type="Proteomes" id="UP001294570"/>
    </source>
</evidence>
<gene>
    <name evidence="1" type="ORF">TOI97_02575</name>
</gene>